<dbReference type="AlphaFoldDB" id="A0A7S9L382"/>
<keyword evidence="2" id="KW-1185">Reference proteome</keyword>
<reference evidence="1 2" key="1">
    <citation type="submission" date="2020-11" db="EMBL/GenBank/DDBJ databases">
        <title>Pedobacter endophytica, an endophytic bacteria isolated form Carex pumila.</title>
        <authorList>
            <person name="Peng Y."/>
            <person name="Jiang L."/>
            <person name="Lee J."/>
        </authorList>
    </citation>
    <scope>NUCLEOTIDE SEQUENCE [LARGE SCALE GENOMIC DNA]</scope>
    <source>
        <strain evidence="1 2">JBR3-12</strain>
    </source>
</reference>
<dbReference type="Proteomes" id="UP000594759">
    <property type="component" value="Chromosome"/>
</dbReference>
<sequence length="422" mass="46252">MIKHLKILLVNVVAIFAITGCQKEVNWNNRPIPNANGCKLITTNTDLGLLGKYTLNYTYDASGRLSTVTSDGEKKTYSYTATEITGSVNDEKTVLKLVNGRVVSSTYMNSFVVNEKPVLATKEYTYSAEGYISIVKSYLDKELNSIVELTYTNGNLAQTKTTYPDDATVEIETYEYSDQVLGNPIELADPLALVVDYMPGGYYGRRSKNAVKKSTERSNGSSDIVVSDYTYQFDANGNATSIVIETATILSDGTKAYESSISADLVYSCSTAAAVKPNTETTDPSAEYYLSYKVDGVQVVAKEFSAIRDVNSPRSITVTGSAKDGKSPKFKYFLEEPSIAFTKGLNFQSSSYSKNSHFMEYTNSSGLSFSTKTGSAEIWLFVADLSFKKDGFIKSTFNGTVETEKGVVVQITEGKFSIKFND</sequence>
<name>A0A7S9L382_9SPHI</name>
<dbReference type="Gene3D" id="2.180.10.10">
    <property type="entry name" value="RHS repeat-associated core"/>
    <property type="match status" value="1"/>
</dbReference>
<accession>A0A7S9L382</accession>
<dbReference type="RefSeq" id="WP_196101104.1">
    <property type="nucleotide sequence ID" value="NZ_CP064939.1"/>
</dbReference>
<proteinExistence type="predicted"/>
<dbReference type="EMBL" id="CP064939">
    <property type="protein sequence ID" value="QPH41667.1"/>
    <property type="molecule type" value="Genomic_DNA"/>
</dbReference>
<dbReference type="CDD" id="cd12871">
    <property type="entry name" value="Bacuni_01323_like"/>
    <property type="match status" value="1"/>
</dbReference>
<evidence type="ECO:0000313" key="1">
    <source>
        <dbReference type="EMBL" id="QPH41667.1"/>
    </source>
</evidence>
<organism evidence="1 2">
    <name type="scientific">Pedobacter endophyticus</name>
    <dbReference type="NCBI Taxonomy" id="2789740"/>
    <lineage>
        <taxon>Bacteria</taxon>
        <taxon>Pseudomonadati</taxon>
        <taxon>Bacteroidota</taxon>
        <taxon>Sphingobacteriia</taxon>
        <taxon>Sphingobacteriales</taxon>
        <taxon>Sphingobacteriaceae</taxon>
        <taxon>Pedobacter</taxon>
    </lineage>
</organism>
<dbReference type="KEGG" id="pex:IZT61_10625"/>
<gene>
    <name evidence="1" type="ORF">IZT61_10625</name>
</gene>
<dbReference type="PROSITE" id="PS51257">
    <property type="entry name" value="PROKAR_LIPOPROTEIN"/>
    <property type="match status" value="1"/>
</dbReference>
<evidence type="ECO:0000313" key="2">
    <source>
        <dbReference type="Proteomes" id="UP000594759"/>
    </source>
</evidence>
<protein>
    <submittedName>
        <fullName evidence="1">DUF4595 domain-containing protein</fullName>
    </submittedName>
</protein>